<proteinExistence type="predicted"/>
<dbReference type="EMBL" id="CM047746">
    <property type="protein sequence ID" value="KAJ0020849.1"/>
    <property type="molecule type" value="Genomic_DNA"/>
</dbReference>
<keyword evidence="2" id="KW-1185">Reference proteome</keyword>
<evidence type="ECO:0000313" key="2">
    <source>
        <dbReference type="Proteomes" id="UP001163603"/>
    </source>
</evidence>
<accession>A0ACC0XQP7</accession>
<gene>
    <name evidence="1" type="ORF">Pint_31496</name>
</gene>
<protein>
    <submittedName>
        <fullName evidence="1">Uncharacterized protein</fullName>
    </submittedName>
</protein>
<sequence length="46" mass="5223">MPRKIRKCPSSTPRYSFCPHSICFTFNWVGFGLRFPLVGTIGNDGM</sequence>
<organism evidence="1 2">
    <name type="scientific">Pistacia integerrima</name>
    <dbReference type="NCBI Taxonomy" id="434235"/>
    <lineage>
        <taxon>Eukaryota</taxon>
        <taxon>Viridiplantae</taxon>
        <taxon>Streptophyta</taxon>
        <taxon>Embryophyta</taxon>
        <taxon>Tracheophyta</taxon>
        <taxon>Spermatophyta</taxon>
        <taxon>Magnoliopsida</taxon>
        <taxon>eudicotyledons</taxon>
        <taxon>Gunneridae</taxon>
        <taxon>Pentapetalae</taxon>
        <taxon>rosids</taxon>
        <taxon>malvids</taxon>
        <taxon>Sapindales</taxon>
        <taxon>Anacardiaceae</taxon>
        <taxon>Pistacia</taxon>
    </lineage>
</organism>
<evidence type="ECO:0000313" key="1">
    <source>
        <dbReference type="EMBL" id="KAJ0020849.1"/>
    </source>
</evidence>
<name>A0ACC0XQP7_9ROSI</name>
<reference evidence="2" key="1">
    <citation type="journal article" date="2023" name="G3 (Bethesda)">
        <title>Genome assembly and association tests identify interacting loci associated with vigor, precocity, and sex in interspecific pistachio rootstocks.</title>
        <authorList>
            <person name="Palmer W."/>
            <person name="Jacygrad E."/>
            <person name="Sagayaradj S."/>
            <person name="Cavanaugh K."/>
            <person name="Han R."/>
            <person name="Bertier L."/>
            <person name="Beede B."/>
            <person name="Kafkas S."/>
            <person name="Golino D."/>
            <person name="Preece J."/>
            <person name="Michelmore R."/>
        </authorList>
    </citation>
    <scope>NUCLEOTIDE SEQUENCE [LARGE SCALE GENOMIC DNA]</scope>
</reference>
<comment type="caution">
    <text evidence="1">The sequence shown here is derived from an EMBL/GenBank/DDBJ whole genome shotgun (WGS) entry which is preliminary data.</text>
</comment>
<dbReference type="Proteomes" id="UP001163603">
    <property type="component" value="Chromosome 11"/>
</dbReference>